<organism evidence="1 2">
    <name type="scientific">Pinibacter soli</name>
    <dbReference type="NCBI Taxonomy" id="3044211"/>
    <lineage>
        <taxon>Bacteria</taxon>
        <taxon>Pseudomonadati</taxon>
        <taxon>Bacteroidota</taxon>
        <taxon>Chitinophagia</taxon>
        <taxon>Chitinophagales</taxon>
        <taxon>Chitinophagaceae</taxon>
        <taxon>Pinibacter</taxon>
    </lineage>
</organism>
<evidence type="ECO:0008006" key="3">
    <source>
        <dbReference type="Google" id="ProtNLM"/>
    </source>
</evidence>
<protein>
    <recommendedName>
        <fullName evidence="3">Lipoprotein</fullName>
    </recommendedName>
</protein>
<proteinExistence type="predicted"/>
<comment type="caution">
    <text evidence="1">The sequence shown here is derived from an EMBL/GenBank/DDBJ whole genome shotgun (WGS) entry which is preliminary data.</text>
</comment>
<accession>A0ABT6RDV8</accession>
<dbReference type="RefSeq" id="WP_282334814.1">
    <property type="nucleotide sequence ID" value="NZ_JASBRG010000007.1"/>
</dbReference>
<dbReference type="Proteomes" id="UP001226434">
    <property type="component" value="Unassembled WGS sequence"/>
</dbReference>
<evidence type="ECO:0000313" key="1">
    <source>
        <dbReference type="EMBL" id="MDI3320710.1"/>
    </source>
</evidence>
<gene>
    <name evidence="1" type="ORF">QJ048_13045</name>
</gene>
<evidence type="ECO:0000313" key="2">
    <source>
        <dbReference type="Proteomes" id="UP001226434"/>
    </source>
</evidence>
<keyword evidence="2" id="KW-1185">Reference proteome</keyword>
<sequence length="194" mass="21801">MQWYLCALTALLLATGCKKTTCECPPKTDDPKMEYTELNDKAVGFNSSYSLDLNKDGEADFSFSTLLVGDPVLRRDYRQYYIVSKFYTNCLVNGNEETPVLQKGDKIGSLPPEGFHWYNASHVVIAQKIIEENGTSWSGNWKQVAHAYQPVSILKGDKTYYGWIELSFDMQSEKIILHRAAVAKDPNVEVKAGG</sequence>
<name>A0ABT6RDV8_9BACT</name>
<dbReference type="EMBL" id="JASBRG010000007">
    <property type="protein sequence ID" value="MDI3320710.1"/>
    <property type="molecule type" value="Genomic_DNA"/>
</dbReference>
<reference evidence="1 2" key="1">
    <citation type="submission" date="2023-05" db="EMBL/GenBank/DDBJ databases">
        <title>Genome sequence of Pinibacter sp. MAH-24.</title>
        <authorList>
            <person name="Huq M.A."/>
        </authorList>
    </citation>
    <scope>NUCLEOTIDE SEQUENCE [LARGE SCALE GENOMIC DNA]</scope>
    <source>
        <strain evidence="1 2">MAH-24</strain>
    </source>
</reference>